<name>A0ABV9BEN3_9ACTN</name>
<dbReference type="EMBL" id="JBHSFS010000002">
    <property type="protein sequence ID" value="MFC4512483.1"/>
    <property type="molecule type" value="Genomic_DNA"/>
</dbReference>
<evidence type="ECO:0000313" key="3">
    <source>
        <dbReference type="Proteomes" id="UP001595990"/>
    </source>
</evidence>
<feature type="signal peptide" evidence="1">
    <location>
        <begin position="1"/>
        <end position="30"/>
    </location>
</feature>
<protein>
    <submittedName>
        <fullName evidence="2">Ribosome-inactivating family protein</fullName>
    </submittedName>
</protein>
<organism evidence="2 3">
    <name type="scientific">Streptomyces ehimensis</name>
    <dbReference type="NCBI Taxonomy" id="68195"/>
    <lineage>
        <taxon>Bacteria</taxon>
        <taxon>Bacillati</taxon>
        <taxon>Actinomycetota</taxon>
        <taxon>Actinomycetes</taxon>
        <taxon>Kitasatosporales</taxon>
        <taxon>Streptomycetaceae</taxon>
        <taxon>Streptomyces</taxon>
    </lineage>
</organism>
<feature type="chain" id="PRO_5047028438" evidence="1">
    <location>
        <begin position="31"/>
        <end position="286"/>
    </location>
</feature>
<evidence type="ECO:0000313" key="2">
    <source>
        <dbReference type="EMBL" id="MFC4512483.1"/>
    </source>
</evidence>
<dbReference type="RefSeq" id="WP_417922429.1">
    <property type="nucleotide sequence ID" value="NZ_JBHSFS010000002.1"/>
</dbReference>
<comment type="caution">
    <text evidence="2">The sequence shown here is derived from an EMBL/GenBank/DDBJ whole genome shotgun (WGS) entry which is preliminary data.</text>
</comment>
<dbReference type="PANTHER" id="PTHR33453:SF34">
    <property type="entry name" value="RIBOSOME-INACTIVATING PROTEIN"/>
    <property type="match status" value="1"/>
</dbReference>
<gene>
    <name evidence="2" type="ORF">ACFPEN_06005</name>
</gene>
<dbReference type="Gene3D" id="3.40.420.10">
    <property type="entry name" value="Ricin (A subunit), domain 1"/>
    <property type="match status" value="1"/>
</dbReference>
<dbReference type="Pfam" id="PF00161">
    <property type="entry name" value="RIP"/>
    <property type="match status" value="1"/>
</dbReference>
<dbReference type="PANTHER" id="PTHR33453">
    <property type="match status" value="1"/>
</dbReference>
<evidence type="ECO:0000256" key="1">
    <source>
        <dbReference type="SAM" id="SignalP"/>
    </source>
</evidence>
<dbReference type="InterPro" id="IPR001574">
    <property type="entry name" value="Ribosome_inactivat_prot"/>
</dbReference>
<reference evidence="3" key="1">
    <citation type="journal article" date="2019" name="Int. J. Syst. Evol. Microbiol.">
        <title>The Global Catalogue of Microorganisms (GCM) 10K type strain sequencing project: providing services to taxonomists for standard genome sequencing and annotation.</title>
        <authorList>
            <consortium name="The Broad Institute Genomics Platform"/>
            <consortium name="The Broad Institute Genome Sequencing Center for Infectious Disease"/>
            <person name="Wu L."/>
            <person name="Ma J."/>
        </authorList>
    </citation>
    <scope>NUCLEOTIDE SEQUENCE [LARGE SCALE GENOMIC DNA]</scope>
    <source>
        <strain evidence="3">CECT 8064</strain>
    </source>
</reference>
<proteinExistence type="predicted"/>
<dbReference type="Proteomes" id="UP001595990">
    <property type="component" value="Unassembled WGS sequence"/>
</dbReference>
<accession>A0ABV9BEN3</accession>
<dbReference type="SUPFAM" id="SSF56371">
    <property type="entry name" value="Ribosome inactivating proteins (RIP)"/>
    <property type="match status" value="1"/>
</dbReference>
<dbReference type="InterPro" id="IPR016138">
    <property type="entry name" value="Ribosome_inactivat_prot_sub1"/>
</dbReference>
<dbReference type="PRINTS" id="PR00396">
    <property type="entry name" value="SHIGARICIN"/>
</dbReference>
<keyword evidence="1" id="KW-0732">Signal</keyword>
<dbReference type="InterPro" id="IPR036041">
    <property type="entry name" value="Ribosome-inact_prot_sf"/>
</dbReference>
<sequence length="286" mass="30557">MRESHRPLNAAALAATTVAAAVMTTGAAFAAPGAAGPAVVAPPAAQAAAYPNPVLDVEKASAKDYRNFVQSLRLRATNGQIFKDKMYKTNPQATDLFPVRLSTVKGSVDLVVRSGDLYTVGWYTESDNTFHSLKEGTTNPVYTPKPNTTQDRLDYDGNYGTLEGRAPGKAKRLNVALGKESTKQSVINLATTPAKGGEAAKALLVLVQEINEAARFNKIDTLVAAGWANGAVAQRDLLVDLENDWAPFSTWAIKKLKNLPVDPHAIDGKHIATLDSAQEYLAVVKQ</sequence>
<keyword evidence="3" id="KW-1185">Reference proteome</keyword>
<dbReference type="InterPro" id="IPR017989">
    <property type="entry name" value="Ribosome_inactivat_1/2"/>
</dbReference>